<proteinExistence type="predicted"/>
<sequence>MLKRVYISLSYGLEIENIQVQFGTADTIWYLLGGYHSQAQPLSVIDFDKINVFVGIYGPNYGPVPEGDTASITEQEYTLASQSYIPMLIFAQQQARETDDERQYAFLQYVARHNVINQFTSAEDLSAKLALAIKQLFNQQGTVARAQVAPPEPPIITPEPKFGSRTRSAVPPPAPAPAAPAPSRSAEFDESDEMAALEEQGVLLGGELATPDDPFEATIDRALALASDDLETIVRRALELHDAQRLVHEENLPDGWLKVDPLFGQPSMRSQFQMDIFMVMPFEEPYNSIYHDLIVPIANELNLVIKRGDEFASQRGIIISEVWAAMNGCRMVIADASLPNPNVYYELGIAHTLGKPTILLTDTEDFDTVPFDIQHLRFVSYENSIEGGNKLREDLRKNILWLLNDLQEADDTGGNADQT</sequence>
<protein>
    <recommendedName>
        <fullName evidence="4">DUF4062 domain-containing protein</fullName>
    </recommendedName>
</protein>
<dbReference type="RefSeq" id="WP_195172299.1">
    <property type="nucleotide sequence ID" value="NZ_CP062983.1"/>
</dbReference>
<gene>
    <name evidence="2" type="ORF">G4Y79_07645</name>
</gene>
<name>A0A7S8EC68_9CHLR</name>
<evidence type="ECO:0000256" key="1">
    <source>
        <dbReference type="SAM" id="MobiDB-lite"/>
    </source>
</evidence>
<accession>A0A7S8EC68</accession>
<dbReference type="KEGG" id="pmet:G4Y79_07645"/>
<reference evidence="2 3" key="1">
    <citation type="submission" date="2020-02" db="EMBL/GenBank/DDBJ databases">
        <authorList>
            <person name="Zheng R.K."/>
            <person name="Sun C.M."/>
        </authorList>
    </citation>
    <scope>NUCLEOTIDE SEQUENCE [LARGE SCALE GENOMIC DNA]</scope>
    <source>
        <strain evidence="3">rifampicinis</strain>
    </source>
</reference>
<evidence type="ECO:0000313" key="2">
    <source>
        <dbReference type="EMBL" id="QPC84236.1"/>
    </source>
</evidence>
<dbReference type="Gene3D" id="3.40.50.450">
    <property type="match status" value="1"/>
</dbReference>
<feature type="compositionally biased region" description="Pro residues" evidence="1">
    <location>
        <begin position="170"/>
        <end position="180"/>
    </location>
</feature>
<evidence type="ECO:0000313" key="3">
    <source>
        <dbReference type="Proteomes" id="UP000594468"/>
    </source>
</evidence>
<dbReference type="EMBL" id="CP062983">
    <property type="protein sequence ID" value="QPC84236.1"/>
    <property type="molecule type" value="Genomic_DNA"/>
</dbReference>
<keyword evidence="3" id="KW-1185">Reference proteome</keyword>
<dbReference type="AlphaFoldDB" id="A0A7S8EC68"/>
<feature type="region of interest" description="Disordered" evidence="1">
    <location>
        <begin position="149"/>
        <end position="187"/>
    </location>
</feature>
<organism evidence="2 3">
    <name type="scientific">Phototrophicus methaneseepsis</name>
    <dbReference type="NCBI Taxonomy" id="2710758"/>
    <lineage>
        <taxon>Bacteria</taxon>
        <taxon>Bacillati</taxon>
        <taxon>Chloroflexota</taxon>
        <taxon>Candidatus Thermofontia</taxon>
        <taxon>Phototrophicales</taxon>
        <taxon>Phototrophicaceae</taxon>
        <taxon>Phototrophicus</taxon>
    </lineage>
</organism>
<evidence type="ECO:0008006" key="4">
    <source>
        <dbReference type="Google" id="ProtNLM"/>
    </source>
</evidence>
<dbReference type="Proteomes" id="UP000594468">
    <property type="component" value="Chromosome"/>
</dbReference>